<evidence type="ECO:0000313" key="4">
    <source>
        <dbReference type="Proteomes" id="UP000014760"/>
    </source>
</evidence>
<dbReference type="OrthoDB" id="10021476at2759"/>
<dbReference type="OMA" id="DWSAHSQ"/>
<evidence type="ECO:0000256" key="1">
    <source>
        <dbReference type="SAM" id="MobiDB-lite"/>
    </source>
</evidence>
<dbReference type="InterPro" id="IPR011993">
    <property type="entry name" value="PH-like_dom_sf"/>
</dbReference>
<keyword evidence="4" id="KW-1185">Reference proteome</keyword>
<organism evidence="3 4">
    <name type="scientific">Capitella teleta</name>
    <name type="common">Polychaete worm</name>
    <dbReference type="NCBI Taxonomy" id="283909"/>
    <lineage>
        <taxon>Eukaryota</taxon>
        <taxon>Metazoa</taxon>
        <taxon>Spiralia</taxon>
        <taxon>Lophotrochozoa</taxon>
        <taxon>Annelida</taxon>
        <taxon>Polychaeta</taxon>
        <taxon>Sedentaria</taxon>
        <taxon>Scolecida</taxon>
        <taxon>Capitellidae</taxon>
        <taxon>Capitella</taxon>
    </lineage>
</organism>
<dbReference type="InterPro" id="IPR039142">
    <property type="entry name" value="NRF1/Ewg"/>
</dbReference>
<accession>X2B7D7</accession>
<dbReference type="STRING" id="283909.R7UGG2"/>
<dbReference type="PANTHER" id="PTHR20338">
    <property type="entry name" value="NUCLEAR RESPIRATORY FACTOR 1"/>
    <property type="match status" value="1"/>
</dbReference>
<dbReference type="EnsemblMetazoa" id="CapteT65438">
    <property type="protein sequence ID" value="CapteP65438"/>
    <property type="gene ID" value="CapteG65438"/>
</dbReference>
<reference evidence="4" key="1">
    <citation type="submission" date="2012-12" db="EMBL/GenBank/DDBJ databases">
        <authorList>
            <person name="Hellsten U."/>
            <person name="Grimwood J."/>
            <person name="Chapman J.A."/>
            <person name="Shapiro H."/>
            <person name="Aerts A."/>
            <person name="Otillar R.P."/>
            <person name="Terry A.Y."/>
            <person name="Boore J.L."/>
            <person name="Simakov O."/>
            <person name="Marletaz F."/>
            <person name="Cho S.-J."/>
            <person name="Edsinger-Gonzales E."/>
            <person name="Havlak P."/>
            <person name="Kuo D.-H."/>
            <person name="Larsson T."/>
            <person name="Lv J."/>
            <person name="Arendt D."/>
            <person name="Savage R."/>
            <person name="Osoegawa K."/>
            <person name="de Jong P."/>
            <person name="Lindberg D.R."/>
            <person name="Seaver E.C."/>
            <person name="Weisblat D.A."/>
            <person name="Putnam N.H."/>
            <person name="Grigoriev I.V."/>
            <person name="Rokhsar D.S."/>
        </authorList>
    </citation>
    <scope>NUCLEOTIDE SEQUENCE</scope>
    <source>
        <strain evidence="4">I ESC-2004</strain>
    </source>
</reference>
<dbReference type="EMBL" id="AMQN01007890">
    <property type="status" value="NOT_ANNOTATED_CDS"/>
    <property type="molecule type" value="Genomic_DNA"/>
</dbReference>
<feature type="compositionally biased region" description="Basic residues" evidence="1">
    <location>
        <begin position="162"/>
        <end position="180"/>
    </location>
</feature>
<proteinExistence type="predicted"/>
<name>X2B7D7_CAPTE</name>
<dbReference type="InterPro" id="IPR000697">
    <property type="entry name" value="WH1/EVH1_dom"/>
</dbReference>
<evidence type="ECO:0000313" key="3">
    <source>
        <dbReference type="EnsemblMetazoa" id="CapteP65438"/>
    </source>
</evidence>
<reference evidence="4" key="2">
    <citation type="journal article" date="2013" name="Nature">
        <title>Insights into bilaterian evolution from three spiralian genomes.</title>
        <authorList>
            <person name="Simakov O."/>
            <person name="Marletaz F."/>
            <person name="Cho S.J."/>
            <person name="Edsinger-Gonzales E."/>
            <person name="Havlak P."/>
            <person name="Hellsten U."/>
            <person name="Kuo D.H."/>
            <person name="Larsson T."/>
            <person name="Lv J."/>
            <person name="Arendt D."/>
            <person name="Savage R."/>
            <person name="Osoegawa K."/>
            <person name="de Jong P."/>
            <person name="Grimwood J."/>
            <person name="Chapman J.A."/>
            <person name="Shapiro H."/>
            <person name="Aerts A."/>
            <person name="Otillar R.P."/>
            <person name="Terry A.Y."/>
            <person name="Boore J.L."/>
            <person name="Grigoriev I.V."/>
            <person name="Lindberg D.R."/>
            <person name="Seaver E.C."/>
            <person name="Weisblat D.A."/>
            <person name="Putnam N.H."/>
            <person name="Rokhsar D.S."/>
        </authorList>
    </citation>
    <scope>NUCLEOTIDE SEQUENCE</scope>
    <source>
        <strain evidence="4">I ESC-2004</strain>
    </source>
</reference>
<dbReference type="Proteomes" id="UP000014760">
    <property type="component" value="Unassembled WGS sequence"/>
</dbReference>
<feature type="region of interest" description="Disordered" evidence="1">
    <location>
        <begin position="149"/>
        <end position="187"/>
    </location>
</feature>
<sequence length="202" mass="22119">MTDQEIAQVEMFYRSHKTDVFVSQCIVYLYVGSSASGLPQPSSMAGAGALPDTAGGENWTYMKSGVLVVVMDTGESRRNRKLSIVLAERGTGFVLWKDNLDHLTEYQAPQPCFQTMHLSNDHSKLAGLRFADAAAAVIFHQKISSLTSDPQDSAMRLSGNSKKSKEKKAKGKGSKQKQKLPTKADISSPCCFTHVTKLDRTD</sequence>
<reference evidence="3" key="3">
    <citation type="submission" date="2015-06" db="UniProtKB">
        <authorList>
            <consortium name="EnsemblMetazoa"/>
        </authorList>
    </citation>
    <scope>IDENTIFICATION</scope>
</reference>
<dbReference type="Gene3D" id="2.30.29.30">
    <property type="entry name" value="Pleckstrin-homology domain (PH domain)/Phosphotyrosine-binding domain (PTB)"/>
    <property type="match status" value="1"/>
</dbReference>
<protein>
    <recommendedName>
        <fullName evidence="2">WH1 domain-containing protein</fullName>
    </recommendedName>
</protein>
<dbReference type="PROSITE" id="PS50229">
    <property type="entry name" value="WH1"/>
    <property type="match status" value="1"/>
</dbReference>
<dbReference type="HOGENOM" id="CLU_087083_0_0_1"/>
<evidence type="ECO:0000259" key="2">
    <source>
        <dbReference type="PROSITE" id="PS50229"/>
    </source>
</evidence>
<feature type="domain" description="WH1" evidence="2">
    <location>
        <begin position="14"/>
        <end position="150"/>
    </location>
</feature>